<evidence type="ECO:0000256" key="1">
    <source>
        <dbReference type="ARBA" id="ARBA00022490"/>
    </source>
</evidence>
<dbReference type="HAMAP" id="MF_00651">
    <property type="entry name" value="Nuclease_YqgF"/>
    <property type="match status" value="1"/>
</dbReference>
<evidence type="ECO:0000256" key="5">
    <source>
        <dbReference type="HAMAP-Rule" id="MF_00651"/>
    </source>
</evidence>
<sequence length="136" mass="15400">MGKILAIDFGKKRTGIAVTDELQIIASGLTTVNTEDLISFLKKYISENEVELFIVGKPKQMNNTDSESEALILPLLKKLEKQIPQIPLLRIDERFTSKMAFQTMIDGGLNKKQRRNKALIDEISATIILQSYLYNK</sequence>
<dbReference type="SMART" id="SM00732">
    <property type="entry name" value="YqgFc"/>
    <property type="match status" value="1"/>
</dbReference>
<keyword evidence="8" id="KW-1185">Reference proteome</keyword>
<dbReference type="OrthoDB" id="9796140at2"/>
<comment type="function">
    <text evidence="5">Could be a nuclease involved in processing of the 5'-end of pre-16S rRNA.</text>
</comment>
<dbReference type="InterPro" id="IPR037027">
    <property type="entry name" value="YqgF/RNaseH-like_dom_sf"/>
</dbReference>
<keyword evidence="1 5" id="KW-0963">Cytoplasm</keyword>
<dbReference type="Proteomes" id="UP000076923">
    <property type="component" value="Unassembled WGS sequence"/>
</dbReference>
<feature type="domain" description="YqgF/RNase H-like" evidence="6">
    <location>
        <begin position="2"/>
        <end position="100"/>
    </location>
</feature>
<dbReference type="EMBL" id="LVWE01000040">
    <property type="protein sequence ID" value="OAD44737.1"/>
    <property type="molecule type" value="Genomic_DNA"/>
</dbReference>
<dbReference type="NCBIfam" id="TIGR00250">
    <property type="entry name" value="RNAse_H_YqgF"/>
    <property type="match status" value="1"/>
</dbReference>
<evidence type="ECO:0000259" key="6">
    <source>
        <dbReference type="SMART" id="SM00732"/>
    </source>
</evidence>
<dbReference type="InterPro" id="IPR012337">
    <property type="entry name" value="RNaseH-like_sf"/>
</dbReference>
<dbReference type="InterPro" id="IPR006641">
    <property type="entry name" value="YqgF/RNaseH-like_dom"/>
</dbReference>
<comment type="caution">
    <text evidence="7">The sequence shown here is derived from an EMBL/GenBank/DDBJ whole genome shotgun (WGS) entry which is preliminary data.</text>
</comment>
<keyword evidence="4 5" id="KW-0378">Hydrolase</keyword>
<dbReference type="GO" id="GO:0016788">
    <property type="term" value="F:hydrolase activity, acting on ester bonds"/>
    <property type="evidence" value="ECO:0007669"/>
    <property type="project" value="UniProtKB-UniRule"/>
</dbReference>
<dbReference type="CDD" id="cd16964">
    <property type="entry name" value="YqgF"/>
    <property type="match status" value="1"/>
</dbReference>
<comment type="subcellular location">
    <subcellularLocation>
        <location evidence="5">Cytoplasm</location>
    </subcellularLocation>
</comment>
<dbReference type="PANTHER" id="PTHR33317:SF4">
    <property type="entry name" value="POLYNUCLEOTIDYL TRANSFERASE, RIBONUCLEASE H-LIKE SUPERFAMILY PROTEIN"/>
    <property type="match status" value="1"/>
</dbReference>
<evidence type="ECO:0000256" key="4">
    <source>
        <dbReference type="ARBA" id="ARBA00022801"/>
    </source>
</evidence>
<proteinExistence type="inferred from homology"/>
<comment type="similarity">
    <text evidence="5">Belongs to the YqgF HJR family.</text>
</comment>
<dbReference type="PANTHER" id="PTHR33317">
    <property type="entry name" value="POLYNUCLEOTIDYL TRANSFERASE, RIBONUCLEASE H-LIKE SUPERFAMILY PROTEIN"/>
    <property type="match status" value="1"/>
</dbReference>
<dbReference type="GO" id="GO:0004518">
    <property type="term" value="F:nuclease activity"/>
    <property type="evidence" value="ECO:0007669"/>
    <property type="project" value="UniProtKB-KW"/>
</dbReference>
<dbReference type="EC" id="3.1.-.-" evidence="5"/>
<evidence type="ECO:0000313" key="7">
    <source>
        <dbReference type="EMBL" id="OAD44737.1"/>
    </source>
</evidence>
<dbReference type="GO" id="GO:0000967">
    <property type="term" value="P:rRNA 5'-end processing"/>
    <property type="evidence" value="ECO:0007669"/>
    <property type="project" value="UniProtKB-UniRule"/>
</dbReference>
<reference evidence="7 8" key="1">
    <citation type="submission" date="2016-02" db="EMBL/GenBank/DDBJ databases">
        <title>Draft genome sequence of Polaribacter atrinae KACC17473.</title>
        <authorList>
            <person name="Shin S.-K."/>
            <person name="Yi H."/>
        </authorList>
    </citation>
    <scope>NUCLEOTIDE SEQUENCE [LARGE SCALE GENOMIC DNA]</scope>
    <source>
        <strain evidence="7 8">KACC 17473</strain>
    </source>
</reference>
<evidence type="ECO:0000313" key="8">
    <source>
        <dbReference type="Proteomes" id="UP000076923"/>
    </source>
</evidence>
<dbReference type="SUPFAM" id="SSF53098">
    <property type="entry name" value="Ribonuclease H-like"/>
    <property type="match status" value="1"/>
</dbReference>
<accession>A0A176TA52</accession>
<evidence type="ECO:0000256" key="3">
    <source>
        <dbReference type="ARBA" id="ARBA00022722"/>
    </source>
</evidence>
<gene>
    <name evidence="7" type="ORF">LPB303_11310</name>
</gene>
<dbReference type="STRING" id="1333662.LPB303_11310"/>
<dbReference type="RefSeq" id="WP_068450227.1">
    <property type="nucleotide sequence ID" value="NZ_CAXHZY010000006.1"/>
</dbReference>
<dbReference type="GO" id="GO:0005829">
    <property type="term" value="C:cytosol"/>
    <property type="evidence" value="ECO:0007669"/>
    <property type="project" value="TreeGrafter"/>
</dbReference>
<keyword evidence="2 5" id="KW-0690">Ribosome biogenesis</keyword>
<keyword evidence="3 5" id="KW-0540">Nuclease</keyword>
<dbReference type="AlphaFoldDB" id="A0A176TA52"/>
<dbReference type="Gene3D" id="3.30.420.140">
    <property type="entry name" value="YqgF/RNase H-like domain"/>
    <property type="match status" value="1"/>
</dbReference>
<organism evidence="7 8">
    <name type="scientific">Polaribacter atrinae</name>
    <dbReference type="NCBI Taxonomy" id="1333662"/>
    <lineage>
        <taxon>Bacteria</taxon>
        <taxon>Pseudomonadati</taxon>
        <taxon>Bacteroidota</taxon>
        <taxon>Flavobacteriia</taxon>
        <taxon>Flavobacteriales</taxon>
        <taxon>Flavobacteriaceae</taxon>
    </lineage>
</organism>
<dbReference type="Pfam" id="PF03652">
    <property type="entry name" value="RuvX"/>
    <property type="match status" value="1"/>
</dbReference>
<evidence type="ECO:0000256" key="2">
    <source>
        <dbReference type="ARBA" id="ARBA00022517"/>
    </source>
</evidence>
<protein>
    <recommendedName>
        <fullName evidence="5">Putative pre-16S rRNA nuclease</fullName>
        <ecNumber evidence="5">3.1.-.-</ecNumber>
    </recommendedName>
</protein>
<name>A0A176TA52_9FLAO</name>
<dbReference type="InterPro" id="IPR005227">
    <property type="entry name" value="YqgF"/>
</dbReference>